<dbReference type="Proteomes" id="UP000003773">
    <property type="component" value="Unassembled WGS sequence"/>
</dbReference>
<evidence type="ECO:0000313" key="2">
    <source>
        <dbReference type="EMBL" id="EDN82156.1"/>
    </source>
</evidence>
<gene>
    <name evidence="2" type="ORF">BIFADO_02283</name>
</gene>
<dbReference type="AlphaFoldDB" id="A7A8U0"/>
<accession>A7A8U0</accession>
<evidence type="ECO:0000313" key="3">
    <source>
        <dbReference type="Proteomes" id="UP000003773"/>
    </source>
</evidence>
<sequence>MPRPWVGSVSQREKKDHQMPQEQKNMKMPKELCR</sequence>
<reference evidence="2 3" key="1">
    <citation type="submission" date="2007-04" db="EMBL/GenBank/DDBJ databases">
        <authorList>
            <person name="Fulton L."/>
            <person name="Clifton S."/>
            <person name="Fulton B."/>
            <person name="Xu J."/>
            <person name="Minx P."/>
            <person name="Pepin K.H."/>
            <person name="Johnson M."/>
            <person name="Thiruvilangam P."/>
            <person name="Bhonagiri V."/>
            <person name="Nash W.E."/>
            <person name="Mardis E.R."/>
            <person name="Wilson R.K."/>
        </authorList>
    </citation>
    <scope>NUCLEOTIDE SEQUENCE [LARGE SCALE GENOMIC DNA]</scope>
    <source>
        <strain evidence="2 3">L2-32</strain>
    </source>
</reference>
<protein>
    <submittedName>
        <fullName evidence="2">Uncharacterized protein</fullName>
    </submittedName>
</protein>
<dbReference type="HOGENOM" id="CLU_3372338_0_0_11"/>
<feature type="region of interest" description="Disordered" evidence="1">
    <location>
        <begin position="1"/>
        <end position="34"/>
    </location>
</feature>
<feature type="compositionally biased region" description="Basic and acidic residues" evidence="1">
    <location>
        <begin position="11"/>
        <end position="34"/>
    </location>
</feature>
<reference evidence="2 3" key="2">
    <citation type="submission" date="2007-05" db="EMBL/GenBank/DDBJ databases">
        <title>Draft genome sequence of Bifidobacterium adolescentis (L2-32).</title>
        <authorList>
            <person name="Sudarsanam P."/>
            <person name="Ley R."/>
            <person name="Guruge J."/>
            <person name="Turnbaugh P.J."/>
            <person name="Mahowald M."/>
            <person name="Liep D."/>
            <person name="Gordon J."/>
        </authorList>
    </citation>
    <scope>NUCLEOTIDE SEQUENCE [LARGE SCALE GENOMIC DNA]</scope>
    <source>
        <strain evidence="2 3">L2-32</strain>
    </source>
</reference>
<organism evidence="2 3">
    <name type="scientific">Bifidobacterium adolescentis L2-32</name>
    <dbReference type="NCBI Taxonomy" id="411481"/>
    <lineage>
        <taxon>Bacteria</taxon>
        <taxon>Bacillati</taxon>
        <taxon>Actinomycetota</taxon>
        <taxon>Actinomycetes</taxon>
        <taxon>Bifidobacteriales</taxon>
        <taxon>Bifidobacteriaceae</taxon>
        <taxon>Bifidobacterium</taxon>
    </lineage>
</organism>
<proteinExistence type="predicted"/>
<dbReference type="EMBL" id="AAXD02000074">
    <property type="protein sequence ID" value="EDN82156.1"/>
    <property type="molecule type" value="Genomic_DNA"/>
</dbReference>
<name>A7A8U0_BIFAD</name>
<evidence type="ECO:0000256" key="1">
    <source>
        <dbReference type="SAM" id="MobiDB-lite"/>
    </source>
</evidence>
<comment type="caution">
    <text evidence="2">The sequence shown here is derived from an EMBL/GenBank/DDBJ whole genome shotgun (WGS) entry which is preliminary data.</text>
</comment>